<keyword evidence="2" id="KW-0813">Transport</keyword>
<dbReference type="InterPro" id="IPR003439">
    <property type="entry name" value="ABC_transporter-like_ATP-bd"/>
</dbReference>
<evidence type="ECO:0000259" key="10">
    <source>
        <dbReference type="PROSITE" id="PS50893"/>
    </source>
</evidence>
<feature type="region of interest" description="Disordered" evidence="8">
    <location>
        <begin position="1326"/>
        <end position="1351"/>
    </location>
</feature>
<dbReference type="Proteomes" id="UP001165060">
    <property type="component" value="Unassembled WGS sequence"/>
</dbReference>
<keyword evidence="12" id="KW-1185">Reference proteome</keyword>
<keyword evidence="6 9" id="KW-1133">Transmembrane helix</keyword>
<protein>
    <recommendedName>
        <fullName evidence="10">ABC transporter domain-containing protein</fullName>
    </recommendedName>
</protein>
<evidence type="ECO:0000313" key="12">
    <source>
        <dbReference type="Proteomes" id="UP001165060"/>
    </source>
</evidence>
<dbReference type="InterPro" id="IPR043926">
    <property type="entry name" value="ABCG_dom"/>
</dbReference>
<feature type="region of interest" description="Disordered" evidence="8">
    <location>
        <begin position="1370"/>
        <end position="1391"/>
    </location>
</feature>
<feature type="compositionally biased region" description="Polar residues" evidence="8">
    <location>
        <begin position="1341"/>
        <end position="1351"/>
    </location>
</feature>
<feature type="compositionally biased region" description="Polar residues" evidence="8">
    <location>
        <begin position="1379"/>
        <end position="1391"/>
    </location>
</feature>
<evidence type="ECO:0000256" key="7">
    <source>
        <dbReference type="ARBA" id="ARBA00023136"/>
    </source>
</evidence>
<comment type="caution">
    <text evidence="11">The sequence shown here is derived from an EMBL/GenBank/DDBJ whole genome shotgun (WGS) entry which is preliminary data.</text>
</comment>
<evidence type="ECO:0000256" key="2">
    <source>
        <dbReference type="ARBA" id="ARBA00022448"/>
    </source>
</evidence>
<dbReference type="Pfam" id="PF19055">
    <property type="entry name" value="ABC2_membrane_7"/>
    <property type="match status" value="2"/>
</dbReference>
<evidence type="ECO:0000256" key="6">
    <source>
        <dbReference type="ARBA" id="ARBA00022989"/>
    </source>
</evidence>
<evidence type="ECO:0000256" key="3">
    <source>
        <dbReference type="ARBA" id="ARBA00022692"/>
    </source>
</evidence>
<dbReference type="InterPro" id="IPR027417">
    <property type="entry name" value="P-loop_NTPase"/>
</dbReference>
<feature type="transmembrane region" description="Helical" evidence="9">
    <location>
        <begin position="1103"/>
        <end position="1124"/>
    </location>
</feature>
<dbReference type="InterPro" id="IPR017871">
    <property type="entry name" value="ABC_transporter-like_CS"/>
</dbReference>
<dbReference type="PANTHER" id="PTHR48041">
    <property type="entry name" value="ABC TRANSPORTER G FAMILY MEMBER 28"/>
    <property type="match status" value="1"/>
</dbReference>
<feature type="transmembrane region" description="Helical" evidence="9">
    <location>
        <begin position="1167"/>
        <end position="1186"/>
    </location>
</feature>
<keyword evidence="5" id="KW-0067">ATP-binding</keyword>
<keyword evidence="7 9" id="KW-0472">Membrane</keyword>
<feature type="region of interest" description="Disordered" evidence="8">
    <location>
        <begin position="636"/>
        <end position="663"/>
    </location>
</feature>
<dbReference type="SMART" id="SM00382">
    <property type="entry name" value="AAA"/>
    <property type="match status" value="1"/>
</dbReference>
<feature type="transmembrane region" description="Helical" evidence="9">
    <location>
        <begin position="584"/>
        <end position="605"/>
    </location>
</feature>
<dbReference type="SUPFAM" id="SSF52540">
    <property type="entry name" value="P-loop containing nucleoside triphosphate hydrolases"/>
    <property type="match status" value="1"/>
</dbReference>
<evidence type="ECO:0000256" key="4">
    <source>
        <dbReference type="ARBA" id="ARBA00022741"/>
    </source>
</evidence>
<feature type="transmembrane region" description="Helical" evidence="9">
    <location>
        <begin position="1036"/>
        <end position="1057"/>
    </location>
</feature>
<feature type="transmembrane region" description="Helical" evidence="9">
    <location>
        <begin position="1136"/>
        <end position="1155"/>
    </location>
</feature>
<dbReference type="Gene3D" id="3.40.50.300">
    <property type="entry name" value="P-loop containing nucleotide triphosphate hydrolases"/>
    <property type="match status" value="1"/>
</dbReference>
<dbReference type="InterPro" id="IPR050352">
    <property type="entry name" value="ABCG_transporters"/>
</dbReference>
<proteinExistence type="predicted"/>
<keyword evidence="3 9" id="KW-0812">Transmembrane</keyword>
<gene>
    <name evidence="11" type="ORF">TeGR_g5165</name>
</gene>
<name>A0ABQ6MH25_9STRA</name>
<dbReference type="Pfam" id="PF00005">
    <property type="entry name" value="ABC_tran"/>
    <property type="match status" value="1"/>
</dbReference>
<evidence type="ECO:0000256" key="9">
    <source>
        <dbReference type="SAM" id="Phobius"/>
    </source>
</evidence>
<organism evidence="11 12">
    <name type="scientific">Tetraparma gracilis</name>
    <dbReference type="NCBI Taxonomy" id="2962635"/>
    <lineage>
        <taxon>Eukaryota</taxon>
        <taxon>Sar</taxon>
        <taxon>Stramenopiles</taxon>
        <taxon>Ochrophyta</taxon>
        <taxon>Bolidophyceae</taxon>
        <taxon>Parmales</taxon>
        <taxon>Triparmaceae</taxon>
        <taxon>Tetraparma</taxon>
    </lineage>
</organism>
<feature type="domain" description="ABC transporter" evidence="10">
    <location>
        <begin position="712"/>
        <end position="953"/>
    </location>
</feature>
<sequence>HFVVFDETDMIDPTFIKNSEDDLEELSIMVGIETTLQRVLESGSDSAFSAANSSYLGLVTSLACPEDSDYIYLGGIFKTVTDAAQGEQVANNIARFDTVTGEFSQIKASVPAMNETHVGFSATCANSLQAGEDCVESELVGMVRSLQCGPGETGSCDVLFVGGYFDTALGVEARGVVRLDLSDYDEPAVLPVGDELGSGVDGLVMTVTALSGSEVVFGGIYDDPSESDVPYLLNRWTEDKGARCVLNRNMINEDVCAVDVPPLLCCELIFGPVYTTLQVSTDDMLIGGEFVNTFDLKPTGSDISDWLQLGYQNLAVVPATEDAESTGDFDSDSLVGGPDGDVRDINCGLTVTNEDGTFRCTEVYISGSFNNWMTYTLDVGTLAITKTVRFETPQHMAKLVWNEGSSEYTPEPVFEDESQAPVFKKNIDVSVNTIFVDEENQELYYGGEFQSQNNLGRFRLSGAEGGEKQLLIPNEVYAPAGEDSEFYDCQTNNEAEELSGANFCCRRGSYCPGGLVDISCPDGWGFLCTSDKITVCPEGSYCPTSGVEIQCPKHSVCKLGSIEPRNCEFWELCPDRGMERPGRISGLFLGLMVLGGMFTVLIVLVRCFSWRRRAGNADMDKNFHLRYNAFKRNLSSNTNDKRRTSRFEGIVGHPSNKGPEEGEMDDVAALSADEVPARMSFVTNPAHDEDNFDSVSLDSSASKAKRELKVDISFKNLGVELVDGKKILQGVTGCLKAGRMTAIMGPSGCGKSTFLSALTNRIRDGGKVVGDVRINGERRALLSIQHLVGFVPQEDIMHRDLTVRENLRFYAHLKGNPNMTRPQRRAFVNEIVDILGLSHVQHSLIGDEETRGISGGQRKRVNIGIELMASPLVLFLDEPTSGLDSTMTQQLIDSLEKLAKLGLTVAMVIHQPRYEVLLKIDDLLLLQRGGYPVFSGPTIEALPYFTDFLGSPCPDKTTPADHFLDVISANPTMEHGTVVDSWTWYVDNVLGGDRGTQPNPNEYVDRVVPARARPSRMYQAYSFAKRSFYQTMNTKAAFFTDCVLLVFAGGMVGAVSMQETQGYQLTMMVTGLIAVVSSLKVFGPERVVFARETSAGISTFAYFVGKATAHLWQIALAPLFYLGMFYRTAYPSVEFWAMYKIVLMNQFSCSGLGYLISASVAPKNMQIAGVISGLIAVLLSGLNPSARSLNSFIVGKIGLWMSYGPWTMGSLLIKQGLNSPKAIYPILCGALDEFGYLDINNSTLTSDASIEESQSILEETYVYNLQFMFKQYAVYSVLAYFIMSSNSKKASGILGFDAIKYLIRVDFIEPGREFFATGKWQTKEELSNREKAEIKRRNSEASRLSTATGSTRQSGFGSIFSSGGLAAAGSPTSSASTARTNNYSNDSGATDVTDNTGVKSIKWGNSKDTPVLEAQTQREDQQIREAGTFKELGKKLGKKEAEKLVRDKLVDLQKFDNLGSVSNTLAVEQIFDVVKAAVRNRSPTREKK</sequence>
<accession>A0ABQ6MH25</accession>
<comment type="subcellular location">
    <subcellularLocation>
        <location evidence="1">Membrane</location>
        <topology evidence="1">Multi-pass membrane protein</topology>
    </subcellularLocation>
</comment>
<feature type="transmembrane region" description="Helical" evidence="9">
    <location>
        <begin position="1063"/>
        <end position="1082"/>
    </location>
</feature>
<evidence type="ECO:0000256" key="1">
    <source>
        <dbReference type="ARBA" id="ARBA00004141"/>
    </source>
</evidence>
<reference evidence="11 12" key="1">
    <citation type="journal article" date="2023" name="Commun. Biol.">
        <title>Genome analysis of Parmales, the sister group of diatoms, reveals the evolutionary specialization of diatoms from phago-mixotrophs to photoautotrophs.</title>
        <authorList>
            <person name="Ban H."/>
            <person name="Sato S."/>
            <person name="Yoshikawa S."/>
            <person name="Yamada K."/>
            <person name="Nakamura Y."/>
            <person name="Ichinomiya M."/>
            <person name="Sato N."/>
            <person name="Blanc-Mathieu R."/>
            <person name="Endo H."/>
            <person name="Kuwata A."/>
            <person name="Ogata H."/>
        </authorList>
    </citation>
    <scope>NUCLEOTIDE SEQUENCE [LARGE SCALE GENOMIC DNA]</scope>
</reference>
<evidence type="ECO:0000256" key="8">
    <source>
        <dbReference type="SAM" id="MobiDB-lite"/>
    </source>
</evidence>
<dbReference type="EMBL" id="BRYB01004131">
    <property type="protein sequence ID" value="GMI26101.1"/>
    <property type="molecule type" value="Genomic_DNA"/>
</dbReference>
<dbReference type="PANTHER" id="PTHR48041:SF91">
    <property type="entry name" value="ABC TRANSPORTER G FAMILY MEMBER 28"/>
    <property type="match status" value="1"/>
</dbReference>
<dbReference type="InterPro" id="IPR003593">
    <property type="entry name" value="AAA+_ATPase"/>
</dbReference>
<dbReference type="PROSITE" id="PS50893">
    <property type="entry name" value="ABC_TRANSPORTER_2"/>
    <property type="match status" value="1"/>
</dbReference>
<dbReference type="PROSITE" id="PS00211">
    <property type="entry name" value="ABC_TRANSPORTER_1"/>
    <property type="match status" value="1"/>
</dbReference>
<evidence type="ECO:0000313" key="11">
    <source>
        <dbReference type="EMBL" id="GMI26101.1"/>
    </source>
</evidence>
<keyword evidence="4" id="KW-0547">Nucleotide-binding</keyword>
<evidence type="ECO:0000256" key="5">
    <source>
        <dbReference type="ARBA" id="ARBA00022840"/>
    </source>
</evidence>
<feature type="compositionally biased region" description="Basic and acidic residues" evidence="8">
    <location>
        <begin position="1326"/>
        <end position="1340"/>
    </location>
</feature>
<feature type="non-terminal residue" evidence="11">
    <location>
        <position position="1"/>
    </location>
</feature>